<dbReference type="PANTHER" id="PTHR42917:SF2">
    <property type="entry name" value="2,4-DIENOYL-COA REDUCTASE [(2E)-ENOYL-COA-PRODUCING]"/>
    <property type="match status" value="1"/>
</dbReference>
<feature type="domain" description="NADH:flavin oxidoreductase/NADH oxidase N-terminal" evidence="10">
    <location>
        <begin position="5"/>
        <end position="335"/>
    </location>
</feature>
<dbReference type="InterPro" id="IPR013785">
    <property type="entry name" value="Aldolase_TIM"/>
</dbReference>
<dbReference type="InterPro" id="IPR023753">
    <property type="entry name" value="FAD/NAD-binding_dom"/>
</dbReference>
<evidence type="ECO:0000256" key="9">
    <source>
        <dbReference type="ARBA" id="ARBA00023014"/>
    </source>
</evidence>
<evidence type="ECO:0000256" key="8">
    <source>
        <dbReference type="ARBA" id="ARBA00023004"/>
    </source>
</evidence>
<dbReference type="PANTHER" id="PTHR42917">
    <property type="entry name" value="2,4-DIENOYL-COA REDUCTASE"/>
    <property type="match status" value="1"/>
</dbReference>
<evidence type="ECO:0000256" key="5">
    <source>
        <dbReference type="ARBA" id="ARBA00022643"/>
    </source>
</evidence>
<keyword evidence="9" id="KW-0411">Iron-sulfur</keyword>
<dbReference type="Gene3D" id="3.40.50.720">
    <property type="entry name" value="NAD(P)-binding Rossmann-like Domain"/>
    <property type="match status" value="1"/>
</dbReference>
<keyword evidence="8" id="KW-0408">Iron</keyword>
<keyword evidence="13" id="KW-1185">Reference proteome</keyword>
<comment type="similarity">
    <text evidence="3">In the N-terminal section; belongs to the NADH:flavin oxidoreductase/NADH oxidase family.</text>
</comment>
<comment type="cofactor">
    <cofactor evidence="2">
        <name>[4Fe-4S] cluster</name>
        <dbReference type="ChEBI" id="CHEBI:49883"/>
    </cofactor>
</comment>
<dbReference type="Proteomes" id="UP001206692">
    <property type="component" value="Unassembled WGS sequence"/>
</dbReference>
<dbReference type="SUPFAM" id="SSF51905">
    <property type="entry name" value="FAD/NAD(P)-binding domain"/>
    <property type="match status" value="1"/>
</dbReference>
<dbReference type="PRINTS" id="PR00368">
    <property type="entry name" value="FADPNR"/>
</dbReference>
<keyword evidence="5" id="KW-0288">FMN</keyword>
<comment type="caution">
    <text evidence="12">The sequence shown here is derived from an EMBL/GenBank/DDBJ whole genome shotgun (WGS) entry which is preliminary data.</text>
</comment>
<dbReference type="Gene3D" id="3.20.20.70">
    <property type="entry name" value="Aldolase class I"/>
    <property type="match status" value="1"/>
</dbReference>
<dbReference type="InterPro" id="IPR036188">
    <property type="entry name" value="FAD/NAD-bd_sf"/>
</dbReference>
<dbReference type="Pfam" id="PF00724">
    <property type="entry name" value="Oxidored_FMN"/>
    <property type="match status" value="1"/>
</dbReference>
<dbReference type="SUPFAM" id="SSF51395">
    <property type="entry name" value="FMN-linked oxidoreductases"/>
    <property type="match status" value="1"/>
</dbReference>
<evidence type="ECO:0000256" key="7">
    <source>
        <dbReference type="ARBA" id="ARBA00023002"/>
    </source>
</evidence>
<evidence type="ECO:0000256" key="1">
    <source>
        <dbReference type="ARBA" id="ARBA00001917"/>
    </source>
</evidence>
<dbReference type="EMBL" id="JANGEW010000024">
    <property type="protein sequence ID" value="MCQ5343467.1"/>
    <property type="molecule type" value="Genomic_DNA"/>
</dbReference>
<sequence length="640" mass="68984">MLDALFTPLEINGKKLRNRTVVPAMVMNYCNEDGTCTERFTAYHETKAKGGFGMIITEDFAVSPGGKGFKCLPGLWNDEQIPGFMAFTERIHKQGAVIVAQIYHAGRQTSSAVIGQAPWAPSAIPCPFSPDMPHEMTLAEIQETVSQFGDCAYRAKEAGFDGVEIHGGHGYLVAEFLSPYSNKRTDRYGGPLQNRMRFALEILRDIRVKCGDDFIVGFRISMDEYVTGGRTLEDTKTIVPYLEEAGASYINATAGVYRSFDAVIPSMFTAHAWTASLAKEIKDICNIPVISVGRYNDVHIANNVIASGKADLVAFGRQSLTDPYTPLKAKEGRIDDIRTCIGCHHGCVGNLMQNIPGTCILNPLLGKESQIKIENTTSPKHIVVIGAGPGGLEAAIVAAKRGHHVKVYEKERMAGGAFRLAAVPPGKGEIATYAVWQMNQLEKLGVQVIFETKATPELIKADNPDIVICANGATPIIPKKLPGSDKAIVVTANDVLAGKVNTGANVVVIGGGDVGSETANHLASNLRNVTLVEMLDDIATDEVIVPRWGLLDDMKNHGVRVCTKTTVKEIKDNSVVLEGKVNEEVPVDTVVLAVGSRPNTELSDALKEAGYDVRVIGEAKKAPGNAWVAITEGFNVGREI</sequence>
<evidence type="ECO:0000313" key="12">
    <source>
        <dbReference type="EMBL" id="MCQ5343467.1"/>
    </source>
</evidence>
<keyword evidence="7" id="KW-0560">Oxidoreductase</keyword>
<proteinExistence type="inferred from homology"/>
<evidence type="ECO:0000259" key="10">
    <source>
        <dbReference type="Pfam" id="PF00724"/>
    </source>
</evidence>
<evidence type="ECO:0000259" key="11">
    <source>
        <dbReference type="Pfam" id="PF07992"/>
    </source>
</evidence>
<accession>A0ABT1SUC0</accession>
<dbReference type="InterPro" id="IPR001155">
    <property type="entry name" value="OxRdtase_FMN_N"/>
</dbReference>
<dbReference type="CDD" id="cd02803">
    <property type="entry name" value="OYE_like_FMN_family"/>
    <property type="match status" value="1"/>
</dbReference>
<keyword evidence="4" id="KW-0285">Flavoprotein</keyword>
<evidence type="ECO:0000313" key="13">
    <source>
        <dbReference type="Proteomes" id="UP001206692"/>
    </source>
</evidence>
<evidence type="ECO:0000256" key="3">
    <source>
        <dbReference type="ARBA" id="ARBA00011048"/>
    </source>
</evidence>
<evidence type="ECO:0000256" key="6">
    <source>
        <dbReference type="ARBA" id="ARBA00022723"/>
    </source>
</evidence>
<protein>
    <submittedName>
        <fullName evidence="12">FAD-dependent oxidoreductase</fullName>
    </submittedName>
</protein>
<evidence type="ECO:0000256" key="4">
    <source>
        <dbReference type="ARBA" id="ARBA00022630"/>
    </source>
</evidence>
<reference evidence="12 13" key="1">
    <citation type="submission" date="2022-06" db="EMBL/GenBank/DDBJ databases">
        <title>Isolation of gut microbiota from human fecal samples.</title>
        <authorList>
            <person name="Pamer E.G."/>
            <person name="Barat B."/>
            <person name="Waligurski E."/>
            <person name="Medina S."/>
            <person name="Paddock L."/>
            <person name="Mostad J."/>
        </authorList>
    </citation>
    <scope>NUCLEOTIDE SEQUENCE [LARGE SCALE GENOMIC DNA]</scope>
    <source>
        <strain evidence="12 13">DFI.1.1</strain>
    </source>
</reference>
<comment type="cofactor">
    <cofactor evidence="1">
        <name>FMN</name>
        <dbReference type="ChEBI" id="CHEBI:58210"/>
    </cofactor>
</comment>
<gene>
    <name evidence="12" type="ORF">NE675_10610</name>
</gene>
<dbReference type="Pfam" id="PF07992">
    <property type="entry name" value="Pyr_redox_2"/>
    <property type="match status" value="1"/>
</dbReference>
<evidence type="ECO:0000256" key="2">
    <source>
        <dbReference type="ARBA" id="ARBA00001966"/>
    </source>
</evidence>
<feature type="domain" description="FAD/NAD(P)-binding" evidence="11">
    <location>
        <begin position="381"/>
        <end position="608"/>
    </location>
</feature>
<dbReference type="PRINTS" id="PR00469">
    <property type="entry name" value="PNDRDTASEII"/>
</dbReference>
<organism evidence="12 13">
    <name type="scientific">Megasphaera massiliensis</name>
    <dbReference type="NCBI Taxonomy" id="1232428"/>
    <lineage>
        <taxon>Bacteria</taxon>
        <taxon>Bacillati</taxon>
        <taxon>Bacillota</taxon>
        <taxon>Negativicutes</taxon>
        <taxon>Veillonellales</taxon>
        <taxon>Veillonellaceae</taxon>
        <taxon>Megasphaera</taxon>
    </lineage>
</organism>
<name>A0ABT1SUC0_9FIRM</name>
<dbReference type="InterPro" id="IPR051793">
    <property type="entry name" value="NADH:flavin_oxidoreductase"/>
</dbReference>
<keyword evidence="6" id="KW-0479">Metal-binding</keyword>
<dbReference type="RefSeq" id="WP_062411337.1">
    <property type="nucleotide sequence ID" value="NZ_JAJCIO010000030.1"/>
</dbReference>
<dbReference type="Gene3D" id="3.50.50.60">
    <property type="entry name" value="FAD/NAD(P)-binding domain"/>
    <property type="match status" value="1"/>
</dbReference>